<dbReference type="Proteomes" id="UP000887116">
    <property type="component" value="Unassembled WGS sequence"/>
</dbReference>
<gene>
    <name evidence="1" type="primary">NCL1_23785</name>
    <name evidence="1" type="ORF">TNCT_239491</name>
</gene>
<dbReference type="PANTHER" id="PTHR47481:SF7">
    <property type="entry name" value="CCHC-TYPE DOMAIN-CONTAINING PROTEIN"/>
    <property type="match status" value="1"/>
</dbReference>
<reference evidence="1" key="1">
    <citation type="submission" date="2020-07" db="EMBL/GenBank/DDBJ databases">
        <title>Multicomponent nature underlies the extraordinary mechanical properties of spider dragline silk.</title>
        <authorList>
            <person name="Kono N."/>
            <person name="Nakamura H."/>
            <person name="Mori M."/>
            <person name="Yoshida Y."/>
            <person name="Ohtoshi R."/>
            <person name="Malay A.D."/>
            <person name="Moran D.A.P."/>
            <person name="Tomita M."/>
            <person name="Numata K."/>
            <person name="Arakawa K."/>
        </authorList>
    </citation>
    <scope>NUCLEOTIDE SEQUENCE</scope>
</reference>
<dbReference type="PANTHER" id="PTHR47481">
    <property type="match status" value="1"/>
</dbReference>
<dbReference type="EMBL" id="BMAO01000667">
    <property type="protein sequence ID" value="GFQ68441.1"/>
    <property type="molecule type" value="Genomic_DNA"/>
</dbReference>
<sequence length="171" mass="20007">MEAGGVKRIQLLNKSNWNSWKENMKFLLIKRGSWSFTEGTEPPLDETTATRRDKSEYKQRQDRTLATIYYGIDEQYKTLISSTTSSSKAWIILKEQFEPISRAAVIRLLDEFFSIKFNPDTESIAVFIARIRKMVERLKNVEHPLNDMYSAFQAIRTLSPEFQGIVQILYR</sequence>
<accession>A0A8X6F392</accession>
<protein>
    <submittedName>
        <fullName evidence="1">F-box only protein 38</fullName>
    </submittedName>
</protein>
<comment type="caution">
    <text evidence="1">The sequence shown here is derived from an EMBL/GenBank/DDBJ whole genome shotgun (WGS) entry which is preliminary data.</text>
</comment>
<dbReference type="Pfam" id="PF14223">
    <property type="entry name" value="Retrotran_gag_2"/>
    <property type="match status" value="1"/>
</dbReference>
<proteinExistence type="predicted"/>
<keyword evidence="2" id="KW-1185">Reference proteome</keyword>
<dbReference type="AlphaFoldDB" id="A0A8X6F392"/>
<organism evidence="1 2">
    <name type="scientific">Trichonephila clavata</name>
    <name type="common">Joro spider</name>
    <name type="synonym">Nephila clavata</name>
    <dbReference type="NCBI Taxonomy" id="2740835"/>
    <lineage>
        <taxon>Eukaryota</taxon>
        <taxon>Metazoa</taxon>
        <taxon>Ecdysozoa</taxon>
        <taxon>Arthropoda</taxon>
        <taxon>Chelicerata</taxon>
        <taxon>Arachnida</taxon>
        <taxon>Araneae</taxon>
        <taxon>Araneomorphae</taxon>
        <taxon>Entelegynae</taxon>
        <taxon>Araneoidea</taxon>
        <taxon>Nephilidae</taxon>
        <taxon>Trichonephila</taxon>
    </lineage>
</organism>
<name>A0A8X6F392_TRICU</name>
<evidence type="ECO:0000313" key="1">
    <source>
        <dbReference type="EMBL" id="GFQ68441.1"/>
    </source>
</evidence>
<evidence type="ECO:0000313" key="2">
    <source>
        <dbReference type="Proteomes" id="UP000887116"/>
    </source>
</evidence>
<dbReference type="OrthoDB" id="6427446at2759"/>